<name>A0AAV7ZHF8_9EUKA</name>
<reference evidence="2" key="1">
    <citation type="submission" date="2022-08" db="EMBL/GenBank/DDBJ databases">
        <title>Novel sulphate-reducing endosymbionts in the free-living metamonad Anaeramoeba.</title>
        <authorList>
            <person name="Jerlstrom-Hultqvist J."/>
            <person name="Cepicka I."/>
            <person name="Gallot-Lavallee L."/>
            <person name="Salas-Leiva D."/>
            <person name="Curtis B.A."/>
            <person name="Zahonova K."/>
            <person name="Pipaliya S."/>
            <person name="Dacks J."/>
            <person name="Roger A.J."/>
        </authorList>
    </citation>
    <scope>NUCLEOTIDE SEQUENCE</scope>
    <source>
        <strain evidence="2">Busselton2</strain>
    </source>
</reference>
<accession>A0AAV7ZHF8</accession>
<proteinExistence type="predicted"/>
<feature type="region of interest" description="Disordered" evidence="1">
    <location>
        <begin position="76"/>
        <end position="121"/>
    </location>
</feature>
<organism evidence="2 3">
    <name type="scientific">Anaeramoeba flamelloides</name>
    <dbReference type="NCBI Taxonomy" id="1746091"/>
    <lineage>
        <taxon>Eukaryota</taxon>
        <taxon>Metamonada</taxon>
        <taxon>Anaeramoebidae</taxon>
        <taxon>Anaeramoeba</taxon>
    </lineage>
</organism>
<dbReference type="AlphaFoldDB" id="A0AAV7ZHF8"/>
<protein>
    <submittedName>
        <fullName evidence="2">Uncharacterized protein</fullName>
    </submittedName>
</protein>
<evidence type="ECO:0000313" key="3">
    <source>
        <dbReference type="Proteomes" id="UP001146793"/>
    </source>
</evidence>
<dbReference type="Proteomes" id="UP001146793">
    <property type="component" value="Unassembled WGS sequence"/>
</dbReference>
<dbReference type="EMBL" id="JANTQA010000029">
    <property type="protein sequence ID" value="KAJ3441428.1"/>
    <property type="molecule type" value="Genomic_DNA"/>
</dbReference>
<evidence type="ECO:0000313" key="2">
    <source>
        <dbReference type="EMBL" id="KAJ3441428.1"/>
    </source>
</evidence>
<feature type="region of interest" description="Disordered" evidence="1">
    <location>
        <begin position="1"/>
        <end position="37"/>
    </location>
</feature>
<comment type="caution">
    <text evidence="2">The sequence shown here is derived from an EMBL/GenBank/DDBJ whole genome shotgun (WGS) entry which is preliminary data.</text>
</comment>
<sequence length="121" mass="14414">MFKKKKLRSRVTKTATERARKRRRTKQRRRARSRRRTNALKITKKKMKSKGNMGDTRDTTINVEKKCKKNVKHDPVIKSKQKCKEKRKGKEEDNKQMQGGMERATYQQLPKKEAVDQITIK</sequence>
<feature type="compositionally biased region" description="Basic residues" evidence="1">
    <location>
        <begin position="19"/>
        <end position="37"/>
    </location>
</feature>
<gene>
    <name evidence="2" type="ORF">M0812_13440</name>
</gene>
<evidence type="ECO:0000256" key="1">
    <source>
        <dbReference type="SAM" id="MobiDB-lite"/>
    </source>
</evidence>
<feature type="compositionally biased region" description="Basic residues" evidence="1">
    <location>
        <begin position="1"/>
        <end position="11"/>
    </location>
</feature>